<reference evidence="4" key="1">
    <citation type="submission" date="2011-02" db="EMBL/GenBank/DDBJ databases">
        <title>The complete sequence of chromosome of Deinococcus proteolyticus DSM 20540.</title>
        <authorList>
            <consortium name="US DOE Joint Genome Institute (JGI-PGF)"/>
            <person name="Lucas S."/>
            <person name="Copeland A."/>
            <person name="Lapidus A."/>
            <person name="Bruce D."/>
            <person name="Goodwin L."/>
            <person name="Pitluck S."/>
            <person name="Kyrpides N."/>
            <person name="Mavromatis K."/>
            <person name="Pagani I."/>
            <person name="Ivanova N."/>
            <person name="Ovchinnikova G."/>
            <person name="Zeytun A."/>
            <person name="Detter J.C."/>
            <person name="Han C."/>
            <person name="Land M."/>
            <person name="Hauser L."/>
            <person name="Markowitz V."/>
            <person name="Cheng J.-F."/>
            <person name="Hugenholtz P."/>
            <person name="Woyke T."/>
            <person name="Wu D."/>
            <person name="Pukall R."/>
            <person name="Steenblock K."/>
            <person name="Brambilla E."/>
            <person name="Klenk H.-P."/>
            <person name="Eisen J.A."/>
        </authorList>
    </citation>
    <scope>NUCLEOTIDE SEQUENCE [LARGE SCALE GENOMIC DNA]</scope>
    <source>
        <strain evidence="4">ATCC 35074 / DSM 20540 / JCM 6276 / NBRC 101906 / NCIMB 13154 / VKM Ac-1939 / CCM 2703 / MRP</strain>
    </source>
</reference>
<dbReference type="GO" id="GO:0004185">
    <property type="term" value="F:serine-type carboxypeptidase activity"/>
    <property type="evidence" value="ECO:0007669"/>
    <property type="project" value="InterPro"/>
</dbReference>
<dbReference type="HOGENOM" id="CLU_017692_0_1_0"/>
<evidence type="ECO:0000256" key="1">
    <source>
        <dbReference type="ARBA" id="ARBA00006096"/>
    </source>
</evidence>
<dbReference type="AlphaFoldDB" id="F0RIU6"/>
<dbReference type="GO" id="GO:0006508">
    <property type="term" value="P:proteolysis"/>
    <property type="evidence" value="ECO:0007669"/>
    <property type="project" value="InterPro"/>
</dbReference>
<dbReference type="SUPFAM" id="SSF56601">
    <property type="entry name" value="beta-lactamase/transpeptidase-like"/>
    <property type="match status" value="1"/>
</dbReference>
<dbReference type="InterPro" id="IPR000667">
    <property type="entry name" value="Peptidase_S13"/>
</dbReference>
<evidence type="ECO:0000313" key="3">
    <source>
        <dbReference type="EMBL" id="ADY25205.1"/>
    </source>
</evidence>
<keyword evidence="4" id="KW-1185">Reference proteome</keyword>
<dbReference type="Gene3D" id="3.40.710.10">
    <property type="entry name" value="DD-peptidase/beta-lactamase superfamily"/>
    <property type="match status" value="2"/>
</dbReference>
<dbReference type="InterPro" id="IPR012338">
    <property type="entry name" value="Beta-lactam/transpept-like"/>
</dbReference>
<dbReference type="MEROPS" id="S13.004"/>
<keyword evidence="2" id="KW-0378">Hydrolase</keyword>
<comment type="similarity">
    <text evidence="1">Belongs to the peptidase S13 family.</text>
</comment>
<dbReference type="PANTHER" id="PTHR30023:SF0">
    <property type="entry name" value="PENICILLIN-SENSITIVE CARBOXYPEPTIDASE A"/>
    <property type="match status" value="1"/>
</dbReference>
<evidence type="ECO:0000313" key="4">
    <source>
        <dbReference type="Proteomes" id="UP000007718"/>
    </source>
</evidence>
<dbReference type="eggNOG" id="COG2027">
    <property type="taxonomic scope" value="Bacteria"/>
</dbReference>
<dbReference type="PRINTS" id="PR00922">
    <property type="entry name" value="DADACBPTASE3"/>
</dbReference>
<reference evidence="3 4" key="2">
    <citation type="journal article" date="2012" name="Stand. Genomic Sci.">
        <title>Complete genome sequence of the orange-red pigmented, radioresistant Deinococcus proteolyticus type strain (MRP(T)).</title>
        <authorList>
            <person name="Copeland A."/>
            <person name="Zeytun A."/>
            <person name="Yassawong M."/>
            <person name="Nolan M."/>
            <person name="Lucas S."/>
            <person name="Hammon N."/>
            <person name="Deshpande S."/>
            <person name="Cheng J.F."/>
            <person name="Han C."/>
            <person name="Tapia R."/>
            <person name="Goodwin L.A."/>
            <person name="Pitluck S."/>
            <person name="Mavromatis K."/>
            <person name="Liolios K."/>
            <person name="Pagani I."/>
            <person name="Ivanova N."/>
            <person name="Mikhailova N."/>
            <person name="Pati A."/>
            <person name="Chen A."/>
            <person name="Palaniappan K."/>
            <person name="Land M."/>
            <person name="Hauser L."/>
            <person name="Jeffries C.D."/>
            <person name="Brambilla E.M."/>
            <person name="Rohde M."/>
            <person name="Sikorski J."/>
            <person name="Pukall R."/>
            <person name="Goker M."/>
            <person name="Detter J.C."/>
            <person name="Woyke T."/>
            <person name="Bristow J."/>
            <person name="Eisen J.A."/>
            <person name="Markowitz V."/>
            <person name="Hugenholtz P."/>
            <person name="Kyrpides N.C."/>
            <person name="Klenk H.P."/>
            <person name="Lapidus A."/>
        </authorList>
    </citation>
    <scope>NUCLEOTIDE SEQUENCE [LARGE SCALE GENOMIC DNA]</scope>
    <source>
        <strain evidence="4">ATCC 35074 / DSM 20540 / JCM 6276 / NBRC 101906 / NCIMB 13154 / VKM Ac-1939 / CCM 2703 / MRP</strain>
    </source>
</reference>
<dbReference type="STRING" id="693977.Deipr_0026"/>
<dbReference type="PANTHER" id="PTHR30023">
    <property type="entry name" value="D-ALANYL-D-ALANINE CARBOXYPEPTIDASE"/>
    <property type="match status" value="1"/>
</dbReference>
<dbReference type="KEGG" id="dpt:Deipr_0026"/>
<sequence length="459" mass="47867">MPAVHTAFSRLFSPRNLVLVLSSGAVMALLLGGLFSGQAQQPQEATPQAVTVQLQHEPTPSQASMEALGGLPANVRMTLLVQDLVTGEVRESLNSRAPMIPASTTKLVTAAAVLGELNGMDGWWSTELTVPAAEWGREQVSALTLRGSADPTPTVTGPNDSLADLAAQAAKNGIREVGTVVLDDGSLQPDSWQNAVIETPMAAFMPQEWLERRPANAEAFRREIHAALINALEEAGIHVADRTLTSAAAPAARQPAEGVASVQSSDLAAFLASTLRPSDNLRAEELLASVAAQPGQPGTLEAAGRRAAEILHGWGVDTAGIELHDGSGLTRDNRLTARALVDLLDVMYRTGGTGRPYSDPLTVFENDANPYAEALAHAGVGGSKYGRGGTLSGRLVGTGLDVRAKTGTLPGVSSLAGYVVGGSGHPLAFAVLMNGPETAPILELRAVQDRWVQAIAAQY</sequence>
<accession>F0RIU6</accession>
<keyword evidence="3" id="KW-0121">Carboxypeptidase</keyword>
<proteinExistence type="inferred from homology"/>
<protein>
    <submittedName>
        <fullName evidence="3">D-alanyl-D-alaninecarboxypeptidase/D-alanyl-D-alanine-endopeptidase</fullName>
    </submittedName>
</protein>
<dbReference type="Proteomes" id="UP000007718">
    <property type="component" value="Chromosome"/>
</dbReference>
<dbReference type="EMBL" id="CP002536">
    <property type="protein sequence ID" value="ADY25205.1"/>
    <property type="molecule type" value="Genomic_DNA"/>
</dbReference>
<organism evidence="3 4">
    <name type="scientific">Deinococcus proteolyticus (strain ATCC 35074 / DSM 20540 / JCM 6276 / NBRC 101906 / NCIMB 13154 / VKM Ac-1939 / CCM 2703 / MRP)</name>
    <dbReference type="NCBI Taxonomy" id="693977"/>
    <lineage>
        <taxon>Bacteria</taxon>
        <taxon>Thermotogati</taxon>
        <taxon>Deinococcota</taxon>
        <taxon>Deinococci</taxon>
        <taxon>Deinococcales</taxon>
        <taxon>Deinococcaceae</taxon>
        <taxon>Deinococcus</taxon>
    </lineage>
</organism>
<dbReference type="GO" id="GO:0000270">
    <property type="term" value="P:peptidoglycan metabolic process"/>
    <property type="evidence" value="ECO:0007669"/>
    <property type="project" value="TreeGrafter"/>
</dbReference>
<dbReference type="Pfam" id="PF02113">
    <property type="entry name" value="Peptidase_S13"/>
    <property type="match status" value="2"/>
</dbReference>
<name>F0RIU6_DEIPM</name>
<evidence type="ECO:0000256" key="2">
    <source>
        <dbReference type="ARBA" id="ARBA00022801"/>
    </source>
</evidence>
<gene>
    <name evidence="3" type="ordered locus">Deipr_0026</name>
</gene>
<keyword evidence="3" id="KW-0645">Protease</keyword>